<dbReference type="RefSeq" id="WP_045682851.1">
    <property type="nucleotide sequence ID" value="NZ_CP010803.1"/>
</dbReference>
<sequence>MNFYVKPLALFTVAFASITNGAFAANQDPAECHNQDTDRARLICYDHVTGYEASAEPGAPISGDELDKNLAKTADKVKKLGLQWRVRETKSKLDERHDVFLTTLSSNTQPNQIGQYEHASLTVRCMENTTSVLFGLPQYISDSQTVRYRLDDDPVRSIWMDPMRGGDGAGVWTGAKAIPFIKQMLGKNELILSFKAYSRGLEFTFPIYGLKGHINQVAEACKWKL</sequence>
<evidence type="ECO:0000313" key="3">
    <source>
        <dbReference type="Proteomes" id="UP000032611"/>
    </source>
</evidence>
<evidence type="ECO:0000313" key="2">
    <source>
        <dbReference type="EMBL" id="AJY46896.1"/>
    </source>
</evidence>
<proteinExistence type="predicted"/>
<dbReference type="Proteomes" id="UP000032611">
    <property type="component" value="Chromosome"/>
</dbReference>
<feature type="signal peptide" evidence="1">
    <location>
        <begin position="1"/>
        <end position="24"/>
    </location>
</feature>
<keyword evidence="3" id="KW-1185">Reference proteome</keyword>
<organism evidence="2 3">
    <name type="scientific">Martelella endophytica</name>
    <dbReference type="NCBI Taxonomy" id="1486262"/>
    <lineage>
        <taxon>Bacteria</taxon>
        <taxon>Pseudomonadati</taxon>
        <taxon>Pseudomonadota</taxon>
        <taxon>Alphaproteobacteria</taxon>
        <taxon>Hyphomicrobiales</taxon>
        <taxon>Aurantimonadaceae</taxon>
        <taxon>Martelella</taxon>
    </lineage>
</organism>
<dbReference type="EMBL" id="CP010803">
    <property type="protein sequence ID" value="AJY46896.1"/>
    <property type="molecule type" value="Genomic_DNA"/>
</dbReference>
<dbReference type="PATRIC" id="fig|1486262.3.peg.3384"/>
<protein>
    <recommendedName>
        <fullName evidence="4">Type VI secretion protein</fullName>
    </recommendedName>
</protein>
<name>A0A0D5LS50_MAREN</name>
<keyword evidence="1" id="KW-0732">Signal</keyword>
<dbReference type="KEGG" id="mey:TM49_16370"/>
<evidence type="ECO:0000256" key="1">
    <source>
        <dbReference type="SAM" id="SignalP"/>
    </source>
</evidence>
<feature type="chain" id="PRO_5002295299" description="Type VI secretion protein" evidence="1">
    <location>
        <begin position="25"/>
        <end position="225"/>
    </location>
</feature>
<dbReference type="HOGENOM" id="CLU_1259778_0_0_5"/>
<dbReference type="InterPro" id="IPR017738">
    <property type="entry name" value="T6SS-assoc_VCA0118"/>
</dbReference>
<reference evidence="2 3" key="1">
    <citation type="journal article" date="2015" name="Genome Announc.">
        <title>Complete genome sequence of Martelella endophytica YC6887, which has antifungal activity associated with a halophyte.</title>
        <authorList>
            <person name="Khan A."/>
            <person name="Khan H."/>
            <person name="Chung E.J."/>
            <person name="Hossain M.T."/>
            <person name="Chung Y.R."/>
        </authorList>
    </citation>
    <scope>NUCLEOTIDE SEQUENCE [LARGE SCALE GENOMIC DNA]</scope>
    <source>
        <strain evidence="2">YC6887</strain>
    </source>
</reference>
<gene>
    <name evidence="2" type="ORF">TM49_16370</name>
</gene>
<dbReference type="OrthoDB" id="7831428at2"/>
<accession>A0A0D5LS50</accession>
<dbReference type="AlphaFoldDB" id="A0A0D5LS50"/>
<evidence type="ECO:0008006" key="4">
    <source>
        <dbReference type="Google" id="ProtNLM"/>
    </source>
</evidence>
<dbReference type="Pfam" id="PF11319">
    <property type="entry name" value="VasI"/>
    <property type="match status" value="1"/>
</dbReference>